<organism evidence="2 3">
    <name type="scientific">candidate division WWE3 bacterium</name>
    <dbReference type="NCBI Taxonomy" id="2053526"/>
    <lineage>
        <taxon>Bacteria</taxon>
        <taxon>Katanobacteria</taxon>
    </lineage>
</organism>
<evidence type="ECO:0000256" key="1">
    <source>
        <dbReference type="SAM" id="Phobius"/>
    </source>
</evidence>
<gene>
    <name evidence="2" type="ORF">KDA10_02110</name>
</gene>
<reference evidence="2" key="2">
    <citation type="journal article" date="2021" name="Microbiome">
        <title>Successional dynamics and alternative stable states in a saline activated sludge microbial community over 9 years.</title>
        <authorList>
            <person name="Wang Y."/>
            <person name="Ye J."/>
            <person name="Ju F."/>
            <person name="Liu L."/>
            <person name="Boyd J.A."/>
            <person name="Deng Y."/>
            <person name="Parks D.H."/>
            <person name="Jiang X."/>
            <person name="Yin X."/>
            <person name="Woodcroft B.J."/>
            <person name="Tyson G.W."/>
            <person name="Hugenholtz P."/>
            <person name="Polz M.F."/>
            <person name="Zhang T."/>
        </authorList>
    </citation>
    <scope>NUCLEOTIDE SEQUENCE</scope>
    <source>
        <strain evidence="2">HKST-UBA80</strain>
    </source>
</reference>
<keyword evidence="1" id="KW-0472">Membrane</keyword>
<comment type="caution">
    <text evidence="2">The sequence shown here is derived from an EMBL/GenBank/DDBJ whole genome shotgun (WGS) entry which is preliminary data.</text>
</comment>
<keyword evidence="1" id="KW-1133">Transmembrane helix</keyword>
<dbReference type="Proteomes" id="UP000714817">
    <property type="component" value="Unassembled WGS sequence"/>
</dbReference>
<proteinExistence type="predicted"/>
<name>A0A955E242_UNCKA</name>
<evidence type="ECO:0000313" key="3">
    <source>
        <dbReference type="Proteomes" id="UP000714817"/>
    </source>
</evidence>
<sequence length="74" mass="8729">MLDFEKTALFIVAALLIVMGFFGQTDSYKNWMIKQAKKWVPYDVNEKKQMRLLNFQAKYLFVMGIVVLLLAFIF</sequence>
<evidence type="ECO:0000313" key="2">
    <source>
        <dbReference type="EMBL" id="MCA9302138.1"/>
    </source>
</evidence>
<protein>
    <submittedName>
        <fullName evidence="2">Uncharacterized protein</fullName>
    </submittedName>
</protein>
<reference evidence="2" key="1">
    <citation type="submission" date="2020-04" db="EMBL/GenBank/DDBJ databases">
        <authorList>
            <person name="Zhang T."/>
        </authorList>
    </citation>
    <scope>NUCLEOTIDE SEQUENCE</scope>
    <source>
        <strain evidence="2">HKST-UBA80</strain>
    </source>
</reference>
<feature type="transmembrane region" description="Helical" evidence="1">
    <location>
        <begin position="6"/>
        <end position="23"/>
    </location>
</feature>
<dbReference type="AlphaFoldDB" id="A0A955E242"/>
<accession>A0A955E242</accession>
<keyword evidence="1" id="KW-0812">Transmembrane</keyword>
<dbReference type="EMBL" id="JAGQNY010000007">
    <property type="protein sequence ID" value="MCA9302138.1"/>
    <property type="molecule type" value="Genomic_DNA"/>
</dbReference>
<feature type="transmembrane region" description="Helical" evidence="1">
    <location>
        <begin position="57"/>
        <end position="73"/>
    </location>
</feature>